<dbReference type="Pfam" id="PF01361">
    <property type="entry name" value="Tautomerase"/>
    <property type="match status" value="1"/>
</dbReference>
<comment type="similarity">
    <text evidence="1 4">Belongs to the 4-oxalocrotonate tautomerase family.</text>
</comment>
<dbReference type="SUPFAM" id="SSF55331">
    <property type="entry name" value="Tautomerase/MIF"/>
    <property type="match status" value="1"/>
</dbReference>
<organism evidence="6">
    <name type="scientific">Salinispirillum sp. LH 10-3-1</name>
    <dbReference type="NCBI Taxonomy" id="2952525"/>
    <lineage>
        <taxon>Bacteria</taxon>
        <taxon>Pseudomonadati</taxon>
        <taxon>Pseudomonadota</taxon>
        <taxon>Gammaproteobacteria</taxon>
        <taxon>Oceanospirillales</taxon>
        <taxon>Saccharospirillaceae</taxon>
        <taxon>Salinispirillum</taxon>
    </lineage>
</organism>
<evidence type="ECO:0000313" key="6">
    <source>
        <dbReference type="EMBL" id="WLD59363.1"/>
    </source>
</evidence>
<reference evidence="6" key="1">
    <citation type="submission" date="2022-07" db="EMBL/GenBank/DDBJ databases">
        <title>Complete genome sequence of Salinispirillum sp. LH10-3-1 capable of multiple carbohydrate inversion isolated from a soda lake.</title>
        <authorList>
            <person name="Liu J."/>
            <person name="Zhai Y."/>
            <person name="Zhang H."/>
            <person name="Yang H."/>
            <person name="Qu J."/>
            <person name="Li J."/>
        </authorList>
    </citation>
    <scope>NUCLEOTIDE SEQUENCE</scope>
    <source>
        <strain evidence="6">LH 10-3-1</strain>
    </source>
</reference>
<dbReference type="NCBIfam" id="TIGR00013">
    <property type="entry name" value="taut"/>
    <property type="match status" value="1"/>
</dbReference>
<evidence type="ECO:0000256" key="4">
    <source>
        <dbReference type="RuleBase" id="RU362032"/>
    </source>
</evidence>
<evidence type="ECO:0000256" key="2">
    <source>
        <dbReference type="ARBA" id="ARBA00023235"/>
    </source>
</evidence>
<dbReference type="PANTHER" id="PTHR35530:SF1">
    <property type="entry name" value="2-HYDROXYMUCONATE TAUTOMERASE"/>
    <property type="match status" value="1"/>
</dbReference>
<dbReference type="AlphaFoldDB" id="A0AB38YJB5"/>
<gene>
    <name evidence="6" type="ORF">NFC81_06175</name>
</gene>
<keyword evidence="2 4" id="KW-0413">Isomerase</keyword>
<dbReference type="Gene3D" id="3.30.429.10">
    <property type="entry name" value="Macrophage Migration Inhibitory Factor"/>
    <property type="match status" value="1"/>
</dbReference>
<dbReference type="GO" id="GO:0016853">
    <property type="term" value="F:isomerase activity"/>
    <property type="evidence" value="ECO:0007669"/>
    <property type="project" value="UniProtKB-UniRule"/>
</dbReference>
<dbReference type="InterPro" id="IPR014347">
    <property type="entry name" value="Tautomerase/MIF_sf"/>
</dbReference>
<dbReference type="EMBL" id="CP101717">
    <property type="protein sequence ID" value="WLD59363.1"/>
    <property type="molecule type" value="Genomic_DNA"/>
</dbReference>
<feature type="active site" description="Proton acceptor; via imino nitrogen" evidence="3">
    <location>
        <position position="2"/>
    </location>
</feature>
<protein>
    <recommendedName>
        <fullName evidence="4">Tautomerase</fullName>
        <ecNumber evidence="4">5.3.2.-</ecNumber>
    </recommendedName>
</protein>
<accession>A0AB38YJB5</accession>
<evidence type="ECO:0000256" key="3">
    <source>
        <dbReference type="PIRSR" id="PIRSR618191-1"/>
    </source>
</evidence>
<proteinExistence type="inferred from homology"/>
<name>A0AB38YJB5_9GAMM</name>
<evidence type="ECO:0000259" key="5">
    <source>
        <dbReference type="Pfam" id="PF01361"/>
    </source>
</evidence>
<dbReference type="EC" id="5.3.2.-" evidence="4"/>
<dbReference type="InterPro" id="IPR004370">
    <property type="entry name" value="4-OT-like_dom"/>
</dbReference>
<feature type="domain" description="4-oxalocrotonate tautomerase-like" evidence="5">
    <location>
        <begin position="2"/>
        <end position="60"/>
    </location>
</feature>
<dbReference type="InterPro" id="IPR018191">
    <property type="entry name" value="4-OT"/>
</dbReference>
<dbReference type="PANTHER" id="PTHR35530">
    <property type="entry name" value="TAUTOMERASE-RELATED"/>
    <property type="match status" value="1"/>
</dbReference>
<sequence length="64" mass="7226">MPTIHVELWEGRPLAARKQLIEELTETTTRVLGCSKASVQVILNEVKKENWGMGGELCSERFPD</sequence>
<dbReference type="RefSeq" id="WP_304996655.1">
    <property type="nucleotide sequence ID" value="NZ_CP101717.1"/>
</dbReference>
<evidence type="ECO:0000256" key="1">
    <source>
        <dbReference type="ARBA" id="ARBA00006723"/>
    </source>
</evidence>